<dbReference type="SUPFAM" id="SSF53335">
    <property type="entry name" value="S-adenosyl-L-methionine-dependent methyltransferases"/>
    <property type="match status" value="1"/>
</dbReference>
<evidence type="ECO:0000313" key="2">
    <source>
        <dbReference type="EMBL" id="VAW78481.1"/>
    </source>
</evidence>
<proteinExistence type="predicted"/>
<evidence type="ECO:0000259" key="1">
    <source>
        <dbReference type="PROSITE" id="PS50234"/>
    </source>
</evidence>
<organism evidence="2">
    <name type="scientific">hydrothermal vent metagenome</name>
    <dbReference type="NCBI Taxonomy" id="652676"/>
    <lineage>
        <taxon>unclassified sequences</taxon>
        <taxon>metagenomes</taxon>
        <taxon>ecological metagenomes</taxon>
    </lineage>
</organism>
<dbReference type="InterPro" id="IPR002035">
    <property type="entry name" value="VWF_A"/>
</dbReference>
<dbReference type="Gene3D" id="2.60.40.1180">
    <property type="entry name" value="Golgi alpha-mannosidase II"/>
    <property type="match status" value="1"/>
</dbReference>
<protein>
    <submittedName>
        <fullName evidence="2">Nitric oxide reductase activation protein NorD</fullName>
    </submittedName>
</protein>
<dbReference type="SUPFAM" id="SSF53300">
    <property type="entry name" value="vWA-like"/>
    <property type="match status" value="1"/>
</dbReference>
<dbReference type="InterPro" id="IPR036465">
    <property type="entry name" value="vWFA_dom_sf"/>
</dbReference>
<name>A0A3B0YGE4_9ZZZZ</name>
<dbReference type="AlphaFoldDB" id="A0A3B0YGE4"/>
<dbReference type="Gene3D" id="3.40.50.410">
    <property type="entry name" value="von Willebrand factor, type A domain"/>
    <property type="match status" value="1"/>
</dbReference>
<dbReference type="InterPro" id="IPR051928">
    <property type="entry name" value="NorD/CobT"/>
</dbReference>
<accession>A0A3B0YGE4</accession>
<dbReference type="EMBL" id="UOFN01000096">
    <property type="protein sequence ID" value="VAW78481.1"/>
    <property type="molecule type" value="Genomic_DNA"/>
</dbReference>
<dbReference type="PANTHER" id="PTHR41248">
    <property type="entry name" value="NORD PROTEIN"/>
    <property type="match status" value="1"/>
</dbReference>
<dbReference type="InterPro" id="IPR013780">
    <property type="entry name" value="Glyco_hydro_b"/>
</dbReference>
<dbReference type="CDD" id="cd02440">
    <property type="entry name" value="AdoMet_MTases"/>
    <property type="match status" value="1"/>
</dbReference>
<reference evidence="2" key="1">
    <citation type="submission" date="2018-06" db="EMBL/GenBank/DDBJ databases">
        <authorList>
            <person name="Zhirakovskaya E."/>
        </authorList>
    </citation>
    <scope>NUCLEOTIDE SEQUENCE</scope>
</reference>
<dbReference type="PANTHER" id="PTHR41248:SF1">
    <property type="entry name" value="NORD PROTEIN"/>
    <property type="match status" value="1"/>
</dbReference>
<feature type="domain" description="VWFA" evidence="1">
    <location>
        <begin position="816"/>
        <end position="997"/>
    </location>
</feature>
<dbReference type="InterPro" id="IPR029063">
    <property type="entry name" value="SAM-dependent_MTases_sf"/>
</dbReference>
<dbReference type="SMART" id="SM00327">
    <property type="entry name" value="VWA"/>
    <property type="match status" value="1"/>
</dbReference>
<dbReference type="Gene3D" id="3.40.50.150">
    <property type="entry name" value="Vaccinia Virus protein VP39"/>
    <property type="match status" value="1"/>
</dbReference>
<dbReference type="PROSITE" id="PS50234">
    <property type="entry name" value="VWFA"/>
    <property type="match status" value="1"/>
</dbReference>
<gene>
    <name evidence="2" type="ORF">MNBD_GAMMA15-570</name>
</gene>
<sequence>MVQLPSLSENPTLNAQVETPIDDYELLDFGHGRKLERWGRYIVETRDSLAAGVPATKGWQADWIYVDEIGHAGQWEPTRGGLPREWSVTVAGVTVPCRLDARGRVGLRGRDLPCGRWVRERIEGCYDLEEISLLNLFGGNGFVSAQAVTAGASVVHVEADADMLSLARALAGEQSVEYVQENVMDYVEDLLRRQQRFDMIVLSAPALGRGPKGQLWDREVDLLRLVKYLSRLVTDNCLGIWLSTDGGAITWKAESLGQLLQEVLPGCTIEPFKLGVQTVDGRCMSAGVGARWFDETDFLQTGDMPLTAAQLEERLDVHMVSLGAAEEPARALAEHTRAQQDFVLRCVGMVARTSAGMAFNFVSYVCGALRVMDEAGVEAWLLSCVDIYDTRGLHPAVAAFKDVDAFASDYKARRTGLALDDVINILEAFAHGLNGRHLRVEAGEHVYTDTETLFLPPCVGLSSDCDENFQLYKAMVVHQWAQTWSGTWRIDVSEALSSYPDYAQALTCFHALETLRLDALISRELPGVYRHMQVFRKAPQENLAEAWRVAQNRLAELNASVQDSLDLLCTLIDQPLPATTPYQGVLRPADVTRVREARIETDKQQFRLGLLKIQSDVEKANATETDETSPFKLREVKSQETPDGFSYEVELDGRPMDVPDNVKGTMASILQDIGEIPEDYLQAAGDGVYYAGKIDQPSSEDVWKGTYHEEGAFIYNEWDYERQHYRKNWAVLREMDVHPTHDNFVSETLHKYRGLAMDLRRTFEALRGEDKLLKKQPYGDDVDIDALVEALADAQHGAEMTERLFTKMHKMERNIAVMFMVDMSGSTKGWINDAEREALVLLCEALETLGDRYAIYGFSGMTRKRCEVYRVKRFDEPYGDEVRARISGIRPKDYTRMGVTIRHLTSLLNEVEARTKLLITLSDGKPDDYDTYRGAYGIEDTRMALIEAKRSGIHPFCITIDTEAKDYLAHMYGPVNYAVIDEVRKLPLKVSDIYRRLTT</sequence>
<dbReference type="CDD" id="cd01454">
    <property type="entry name" value="vWA_norD_type"/>
    <property type="match status" value="1"/>
</dbReference>